<sequence>MMRDQATFQLRTEPAPNRVTQPRFWETLPARWNSDTDDTLVCCQVRQETHDVKSFFFRAPSERAFVFEPGQFITLELEIDGEAVNRCYTISSPPTRPHTISITVKRVPGGKVSNWLHDNLHAGSQVRVLGPSGEFTCARHPARKFLFLSAGSGITPLMSMSRAHHELGQDSDIVFVHSARTPDDIIFARELDLIASNQAHFRTAFVCERLGARTNWPGVTGFLTLPLLKLIAPDFLEREIFTCGPAPYMQAVRNLLDEGGFDRSHYHEESFSFETVSEVAAELTTAHVADALQTASATVAATAESFVETRAEAPGFAPAPVESTETKFKVSFARSHREIECGSGQHVLDAAKKAGVRLPASCTQGMCGTCKVKLVSGEVAMKHAGGIRQREIDQGMVLLCCSKPLSDLVVDK</sequence>
<dbReference type="SUPFAM" id="SSF63380">
    <property type="entry name" value="Riboflavin synthase domain-like"/>
    <property type="match status" value="1"/>
</dbReference>
<keyword evidence="8" id="KW-0411">Iron-sulfur</keyword>
<dbReference type="InterPro" id="IPR012675">
    <property type="entry name" value="Beta-grasp_dom_sf"/>
</dbReference>
<evidence type="ECO:0000256" key="2">
    <source>
        <dbReference type="ARBA" id="ARBA00022630"/>
    </source>
</evidence>
<dbReference type="PRINTS" id="PR00406">
    <property type="entry name" value="CYTB5RDTASE"/>
</dbReference>
<evidence type="ECO:0000256" key="7">
    <source>
        <dbReference type="ARBA" id="ARBA00023004"/>
    </source>
</evidence>
<dbReference type="PANTHER" id="PTHR47354">
    <property type="entry name" value="NADH OXIDOREDUCTASE HCR"/>
    <property type="match status" value="1"/>
</dbReference>
<keyword evidence="6" id="KW-0560">Oxidoreductase</keyword>
<proteinExistence type="inferred from homology"/>
<dbReference type="Gene3D" id="3.40.50.80">
    <property type="entry name" value="Nucleotide-binding domain of ferredoxin-NADP reductase (FNR) module"/>
    <property type="match status" value="1"/>
</dbReference>
<feature type="domain" description="2Fe-2S ferredoxin-type" evidence="10">
    <location>
        <begin position="328"/>
        <end position="412"/>
    </location>
</feature>
<dbReference type="RefSeq" id="WP_310120349.1">
    <property type="nucleotide sequence ID" value="NZ_JAVDQV010000006.1"/>
</dbReference>
<dbReference type="InterPro" id="IPR008333">
    <property type="entry name" value="Cbr1-like_FAD-bd_dom"/>
</dbReference>
<dbReference type="InterPro" id="IPR017938">
    <property type="entry name" value="Riboflavin_synthase-like_b-brl"/>
</dbReference>
<evidence type="ECO:0000256" key="5">
    <source>
        <dbReference type="ARBA" id="ARBA00022827"/>
    </source>
</evidence>
<evidence type="ECO:0000256" key="9">
    <source>
        <dbReference type="ARBA" id="ARBA00061434"/>
    </source>
</evidence>
<comment type="cofactor">
    <cofactor evidence="1">
        <name>FAD</name>
        <dbReference type="ChEBI" id="CHEBI:57692"/>
    </cofactor>
</comment>
<evidence type="ECO:0000256" key="4">
    <source>
        <dbReference type="ARBA" id="ARBA00022723"/>
    </source>
</evidence>
<evidence type="ECO:0000256" key="3">
    <source>
        <dbReference type="ARBA" id="ARBA00022714"/>
    </source>
</evidence>
<dbReference type="PROSITE" id="PS51085">
    <property type="entry name" value="2FE2S_FER_2"/>
    <property type="match status" value="1"/>
</dbReference>
<dbReference type="Pfam" id="PF00970">
    <property type="entry name" value="FAD_binding_6"/>
    <property type="match status" value="1"/>
</dbReference>
<dbReference type="Gene3D" id="2.40.30.10">
    <property type="entry name" value="Translation factors"/>
    <property type="match status" value="1"/>
</dbReference>
<dbReference type="Gene3D" id="3.10.20.30">
    <property type="match status" value="1"/>
</dbReference>
<comment type="similarity">
    <text evidence="9">In the N-terminal section; belongs to the FAD-binding oxidoreductase type 6 family.</text>
</comment>
<keyword evidence="2" id="KW-0285">Flavoprotein</keyword>
<evidence type="ECO:0000313" key="12">
    <source>
        <dbReference type="EMBL" id="MDR6408993.1"/>
    </source>
</evidence>
<keyword evidence="5" id="KW-0274">FAD</keyword>
<dbReference type="PROSITE" id="PS00197">
    <property type="entry name" value="2FE2S_FER_1"/>
    <property type="match status" value="1"/>
</dbReference>
<dbReference type="InterPro" id="IPR006058">
    <property type="entry name" value="2Fe2S_fd_BS"/>
</dbReference>
<evidence type="ECO:0000259" key="11">
    <source>
        <dbReference type="PROSITE" id="PS51384"/>
    </source>
</evidence>
<dbReference type="CDD" id="cd00207">
    <property type="entry name" value="fer2"/>
    <property type="match status" value="1"/>
</dbReference>
<dbReference type="EMBL" id="JAVDRP010000004">
    <property type="protein sequence ID" value="MDR6408993.1"/>
    <property type="molecule type" value="Genomic_DNA"/>
</dbReference>
<protein>
    <submittedName>
        <fullName evidence="12">Ferredoxin-NADP reductase</fullName>
    </submittedName>
</protein>
<dbReference type="PANTHER" id="PTHR47354:SF6">
    <property type="entry name" value="NADH OXIDOREDUCTASE HCR"/>
    <property type="match status" value="1"/>
</dbReference>
<keyword evidence="3" id="KW-0001">2Fe-2S</keyword>
<dbReference type="PROSITE" id="PS51384">
    <property type="entry name" value="FAD_FR"/>
    <property type="match status" value="1"/>
</dbReference>
<keyword evidence="7" id="KW-0408">Iron</keyword>
<dbReference type="SUPFAM" id="SSF54292">
    <property type="entry name" value="2Fe-2S ferredoxin-like"/>
    <property type="match status" value="1"/>
</dbReference>
<keyword evidence="4" id="KW-0479">Metal-binding</keyword>
<evidence type="ECO:0000256" key="8">
    <source>
        <dbReference type="ARBA" id="ARBA00023014"/>
    </source>
</evidence>
<accession>A0ABU1LQI3</accession>
<evidence type="ECO:0000259" key="10">
    <source>
        <dbReference type="PROSITE" id="PS51085"/>
    </source>
</evidence>
<dbReference type="InterPro" id="IPR001041">
    <property type="entry name" value="2Fe-2S_ferredoxin-type"/>
</dbReference>
<keyword evidence="13" id="KW-1185">Reference proteome</keyword>
<dbReference type="Proteomes" id="UP001264340">
    <property type="component" value="Unassembled WGS sequence"/>
</dbReference>
<dbReference type="InterPro" id="IPR039261">
    <property type="entry name" value="FNR_nucleotide-bd"/>
</dbReference>
<dbReference type="Pfam" id="PF00175">
    <property type="entry name" value="NAD_binding_1"/>
    <property type="match status" value="1"/>
</dbReference>
<name>A0ABU1LQI3_9BURK</name>
<dbReference type="InterPro" id="IPR036010">
    <property type="entry name" value="2Fe-2S_ferredoxin-like_sf"/>
</dbReference>
<reference evidence="12 13" key="1">
    <citation type="submission" date="2023-07" db="EMBL/GenBank/DDBJ databases">
        <title>Sorghum-associated microbial communities from plants grown in Nebraska, USA.</title>
        <authorList>
            <person name="Schachtman D."/>
        </authorList>
    </citation>
    <scope>NUCLEOTIDE SEQUENCE [LARGE SCALE GENOMIC DNA]</scope>
    <source>
        <strain evidence="12 13">DS1316</strain>
    </source>
</reference>
<organism evidence="12 13">
    <name type="scientific">Paraburkholderia terricola</name>
    <dbReference type="NCBI Taxonomy" id="169427"/>
    <lineage>
        <taxon>Bacteria</taxon>
        <taxon>Pseudomonadati</taxon>
        <taxon>Pseudomonadota</taxon>
        <taxon>Betaproteobacteria</taxon>
        <taxon>Burkholderiales</taxon>
        <taxon>Burkholderiaceae</taxon>
        <taxon>Paraburkholderia</taxon>
    </lineage>
</organism>
<dbReference type="InterPro" id="IPR017927">
    <property type="entry name" value="FAD-bd_FR_type"/>
</dbReference>
<dbReference type="SUPFAM" id="SSF52343">
    <property type="entry name" value="Ferredoxin reductase-like, C-terminal NADP-linked domain"/>
    <property type="match status" value="1"/>
</dbReference>
<evidence type="ECO:0000313" key="13">
    <source>
        <dbReference type="Proteomes" id="UP001264340"/>
    </source>
</evidence>
<evidence type="ECO:0000256" key="1">
    <source>
        <dbReference type="ARBA" id="ARBA00001974"/>
    </source>
</evidence>
<dbReference type="Pfam" id="PF00111">
    <property type="entry name" value="Fer2"/>
    <property type="match status" value="1"/>
</dbReference>
<evidence type="ECO:0000256" key="6">
    <source>
        <dbReference type="ARBA" id="ARBA00023002"/>
    </source>
</evidence>
<dbReference type="InterPro" id="IPR001433">
    <property type="entry name" value="OxRdtase_FAD/NAD-bd"/>
</dbReference>
<gene>
    <name evidence="12" type="ORF">J2804_002397</name>
</gene>
<comment type="caution">
    <text evidence="12">The sequence shown here is derived from an EMBL/GenBank/DDBJ whole genome shotgun (WGS) entry which is preliminary data.</text>
</comment>
<dbReference type="CDD" id="cd06215">
    <property type="entry name" value="FNR_iron_sulfur_binding_1"/>
    <property type="match status" value="1"/>
</dbReference>
<dbReference type="InterPro" id="IPR050415">
    <property type="entry name" value="MRET"/>
</dbReference>
<feature type="domain" description="FAD-binding FR-type" evidence="11">
    <location>
        <begin position="35"/>
        <end position="138"/>
    </location>
</feature>